<comment type="function">
    <text evidence="17">Core subunit of the mitochondrial membrane respiratory chain NADH dehydrogenase (Complex I) which catalyzes electron transfer from NADH through the respiratory chain, using ubiquinone as an electron acceptor. Essential for the catalytic activity and assembly of complex I.</text>
</comment>
<feature type="transmembrane region" description="Helical" evidence="17">
    <location>
        <begin position="520"/>
        <end position="539"/>
    </location>
</feature>
<dbReference type="InterPro" id="IPR010934">
    <property type="entry name" value="NADH_DH_su5_C"/>
</dbReference>
<geneLocation type="mitochondrion" evidence="21"/>
<organism evidence="21">
    <name type="scientific">Globitermes sulphureus</name>
    <dbReference type="NCBI Taxonomy" id="229677"/>
    <lineage>
        <taxon>Eukaryota</taxon>
        <taxon>Metazoa</taxon>
        <taxon>Ecdysozoa</taxon>
        <taxon>Arthropoda</taxon>
        <taxon>Hexapoda</taxon>
        <taxon>Insecta</taxon>
        <taxon>Pterygota</taxon>
        <taxon>Neoptera</taxon>
        <taxon>Polyneoptera</taxon>
        <taxon>Dictyoptera</taxon>
        <taxon>Blattodea</taxon>
        <taxon>Blattoidea</taxon>
        <taxon>Termitoidae</taxon>
        <taxon>Termitidae</taxon>
        <taxon>Termitinae</taxon>
        <taxon>Amitermes group</taxon>
        <taxon>Globitermes</taxon>
    </lineage>
</organism>
<feature type="transmembrane region" description="Helical" evidence="17">
    <location>
        <begin position="210"/>
        <end position="229"/>
    </location>
</feature>
<evidence type="ECO:0000256" key="15">
    <source>
        <dbReference type="ARBA" id="ARBA00023136"/>
    </source>
</evidence>
<keyword evidence="10" id="KW-0249">Electron transport</keyword>
<evidence type="ECO:0000259" key="19">
    <source>
        <dbReference type="Pfam" id="PF00662"/>
    </source>
</evidence>
<dbReference type="Pfam" id="PF06455">
    <property type="entry name" value="NADH5_C"/>
    <property type="match status" value="1"/>
</dbReference>
<feature type="transmembrane region" description="Helical" evidence="17">
    <location>
        <begin position="456"/>
        <end position="473"/>
    </location>
</feature>
<feature type="transmembrane region" description="Helical" evidence="17">
    <location>
        <begin position="116"/>
        <end position="136"/>
    </location>
</feature>
<protein>
    <recommendedName>
        <fullName evidence="4 17">NADH-ubiquinone oxidoreductase chain 5</fullName>
        <ecNumber evidence="3 17">7.1.1.2</ecNumber>
    </recommendedName>
</protein>
<dbReference type="PANTHER" id="PTHR42829:SF2">
    <property type="entry name" value="NADH-UBIQUINONE OXIDOREDUCTASE CHAIN 5"/>
    <property type="match status" value="1"/>
</dbReference>
<comment type="catalytic activity">
    <reaction evidence="16 17">
        <text>a ubiquinone + NADH + 5 H(+)(in) = a ubiquinol + NAD(+) + 4 H(+)(out)</text>
        <dbReference type="Rhea" id="RHEA:29091"/>
        <dbReference type="Rhea" id="RHEA-COMP:9565"/>
        <dbReference type="Rhea" id="RHEA-COMP:9566"/>
        <dbReference type="ChEBI" id="CHEBI:15378"/>
        <dbReference type="ChEBI" id="CHEBI:16389"/>
        <dbReference type="ChEBI" id="CHEBI:17976"/>
        <dbReference type="ChEBI" id="CHEBI:57540"/>
        <dbReference type="ChEBI" id="CHEBI:57945"/>
        <dbReference type="EC" id="7.1.1.2"/>
    </reaction>
</comment>
<comment type="function">
    <text evidence="1">Core subunit of the mitochondrial membrane respiratory chain NADH dehydrogenase (Complex I) that is believed to belong to the minimal assembly required for catalysis. Complex I functions in the transfer of electrons from NADH to the respiratory chain. The immediate electron acceptor for the enzyme is believed to be ubiquinone.</text>
</comment>
<keyword evidence="15 17" id="KW-0472">Membrane</keyword>
<evidence type="ECO:0000256" key="8">
    <source>
        <dbReference type="ARBA" id="ARBA00022792"/>
    </source>
</evidence>
<evidence type="ECO:0000256" key="4">
    <source>
        <dbReference type="ARBA" id="ARBA00021096"/>
    </source>
</evidence>
<dbReference type="PRINTS" id="PR01434">
    <property type="entry name" value="NADHDHGNASE5"/>
</dbReference>
<keyword evidence="8" id="KW-0999">Mitochondrion inner membrane</keyword>
<evidence type="ECO:0000256" key="3">
    <source>
        <dbReference type="ARBA" id="ARBA00012944"/>
    </source>
</evidence>
<feature type="transmembrane region" description="Helical" evidence="17">
    <location>
        <begin position="418"/>
        <end position="436"/>
    </location>
</feature>
<dbReference type="PANTHER" id="PTHR42829">
    <property type="entry name" value="NADH-UBIQUINONE OXIDOREDUCTASE CHAIN 5"/>
    <property type="match status" value="1"/>
</dbReference>
<evidence type="ECO:0000256" key="10">
    <source>
        <dbReference type="ARBA" id="ARBA00022982"/>
    </source>
</evidence>
<feature type="domain" description="NADH dehydrogenase subunit 5 C-terminal" evidence="20">
    <location>
        <begin position="357"/>
        <end position="537"/>
    </location>
</feature>
<accession>A0A1S5VWL8</accession>
<feature type="domain" description="NADH:quinone oxidoreductase/Mrp antiporter transmembrane" evidence="18">
    <location>
        <begin position="71"/>
        <end position="353"/>
    </location>
</feature>
<evidence type="ECO:0000259" key="20">
    <source>
        <dbReference type="Pfam" id="PF06455"/>
    </source>
</evidence>
<keyword evidence="14 17" id="KW-0496">Mitochondrion</keyword>
<evidence type="ECO:0000256" key="11">
    <source>
        <dbReference type="ARBA" id="ARBA00022989"/>
    </source>
</evidence>
<keyword evidence="12 17" id="KW-0520">NAD</keyword>
<feature type="transmembrane region" description="Helical" evidence="17">
    <location>
        <begin position="235"/>
        <end position="261"/>
    </location>
</feature>
<proteinExistence type="inferred from homology"/>
<keyword evidence="9" id="KW-1278">Translocase</keyword>
<dbReference type="Pfam" id="PF00662">
    <property type="entry name" value="Proton_antipo_N"/>
    <property type="match status" value="1"/>
</dbReference>
<evidence type="ECO:0000256" key="5">
    <source>
        <dbReference type="ARBA" id="ARBA00022448"/>
    </source>
</evidence>
<evidence type="ECO:0000256" key="14">
    <source>
        <dbReference type="ARBA" id="ARBA00023128"/>
    </source>
</evidence>
<dbReference type="EC" id="7.1.1.2" evidence="3 17"/>
<feature type="transmembrane region" description="Helical" evidence="17">
    <location>
        <begin position="306"/>
        <end position="326"/>
    </location>
</feature>
<feature type="transmembrane region" description="Helical" evidence="17">
    <location>
        <begin position="178"/>
        <end position="198"/>
    </location>
</feature>
<dbReference type="InterPro" id="IPR001750">
    <property type="entry name" value="ND/Mrp_TM"/>
</dbReference>
<keyword evidence="7 17" id="KW-0812">Transmembrane</keyword>
<comment type="similarity">
    <text evidence="17">Belongs to the complex I subunit 5 family.</text>
</comment>
<dbReference type="GO" id="GO:0005743">
    <property type="term" value="C:mitochondrial inner membrane"/>
    <property type="evidence" value="ECO:0007669"/>
    <property type="project" value="UniProtKB-SubCell"/>
</dbReference>
<dbReference type="InterPro" id="IPR003945">
    <property type="entry name" value="NU5C-like"/>
</dbReference>
<evidence type="ECO:0000256" key="1">
    <source>
        <dbReference type="ARBA" id="ARBA00003257"/>
    </source>
</evidence>
<dbReference type="Pfam" id="PF00361">
    <property type="entry name" value="Proton_antipo_M"/>
    <property type="match status" value="1"/>
</dbReference>
<comment type="subcellular location">
    <subcellularLocation>
        <location evidence="2">Mitochondrion inner membrane</location>
        <topology evidence="2">Multi-pass membrane protein</topology>
    </subcellularLocation>
</comment>
<dbReference type="PRINTS" id="PR01435">
    <property type="entry name" value="NPOXDRDTASE5"/>
</dbReference>
<feature type="transmembrane region" description="Helical" evidence="17">
    <location>
        <begin position="148"/>
        <end position="166"/>
    </location>
</feature>
<evidence type="ECO:0000259" key="18">
    <source>
        <dbReference type="Pfam" id="PF00361"/>
    </source>
</evidence>
<dbReference type="AlphaFoldDB" id="A0A1S5VWL8"/>
<dbReference type="GO" id="GO:0003954">
    <property type="term" value="F:NADH dehydrogenase activity"/>
    <property type="evidence" value="ECO:0007669"/>
    <property type="project" value="TreeGrafter"/>
</dbReference>
<keyword evidence="5 17" id="KW-0813">Transport</keyword>
<evidence type="ECO:0000256" key="16">
    <source>
        <dbReference type="ARBA" id="ARBA00049551"/>
    </source>
</evidence>
<feature type="transmembrane region" description="Helical" evidence="17">
    <location>
        <begin position="268"/>
        <end position="286"/>
    </location>
</feature>
<keyword evidence="6" id="KW-0679">Respiratory chain</keyword>
<dbReference type="GO" id="GO:0042773">
    <property type="term" value="P:ATP synthesis coupled electron transport"/>
    <property type="evidence" value="ECO:0007669"/>
    <property type="project" value="InterPro"/>
</dbReference>
<evidence type="ECO:0000256" key="12">
    <source>
        <dbReference type="ARBA" id="ARBA00023027"/>
    </source>
</evidence>
<evidence type="ECO:0000256" key="7">
    <source>
        <dbReference type="ARBA" id="ARBA00022692"/>
    </source>
</evidence>
<feature type="domain" description="NADH-Ubiquinone oxidoreductase (complex I) chain 5 N-terminal" evidence="19">
    <location>
        <begin position="6"/>
        <end position="54"/>
    </location>
</feature>
<keyword evidence="13 17" id="KW-0830">Ubiquinone</keyword>
<feature type="transmembrane region" description="Helical" evidence="17">
    <location>
        <begin position="338"/>
        <end position="365"/>
    </location>
</feature>
<feature type="transmembrane region" description="Helical" evidence="17">
    <location>
        <begin position="51"/>
        <end position="70"/>
    </location>
</feature>
<evidence type="ECO:0000256" key="13">
    <source>
        <dbReference type="ARBA" id="ARBA00023075"/>
    </source>
</evidence>
<reference evidence="21" key="1">
    <citation type="journal article" date="2016" name="Mol. Biol. Evol.">
        <title>Mitochondrial Phylogenomics Resolves the Global Spread of Higher Termites, Ecosystem Engineers of the Tropics.</title>
        <authorList>
            <person name="Bourguignon T."/>
            <person name="Lo N."/>
            <person name="Sobotnik J."/>
            <person name="Ho S.Y."/>
            <person name="Iqbal N."/>
            <person name="Coissac E."/>
            <person name="Lee M."/>
            <person name="Jendryka M.M."/>
            <person name="Sillam-Dusses D."/>
            <person name="Krizkova B."/>
            <person name="Roisin Y."/>
            <person name="Evans T.A."/>
        </authorList>
    </citation>
    <scope>NUCLEOTIDE SEQUENCE</scope>
    <source>
        <strain evidence="21">THAI076</strain>
    </source>
</reference>
<gene>
    <name evidence="21" type="primary">nad5</name>
</gene>
<evidence type="ECO:0000256" key="9">
    <source>
        <dbReference type="ARBA" id="ARBA00022967"/>
    </source>
</evidence>
<dbReference type="GO" id="GO:0015990">
    <property type="term" value="P:electron transport coupled proton transport"/>
    <property type="evidence" value="ECO:0007669"/>
    <property type="project" value="TreeGrafter"/>
</dbReference>
<dbReference type="GO" id="GO:0008137">
    <property type="term" value="F:NADH dehydrogenase (ubiquinone) activity"/>
    <property type="evidence" value="ECO:0007669"/>
    <property type="project" value="UniProtKB-EC"/>
</dbReference>
<evidence type="ECO:0000256" key="6">
    <source>
        <dbReference type="ARBA" id="ARBA00022660"/>
    </source>
</evidence>
<evidence type="ECO:0000256" key="17">
    <source>
        <dbReference type="RuleBase" id="RU003404"/>
    </source>
</evidence>
<keyword evidence="11 17" id="KW-1133">Transmembrane helix</keyword>
<feature type="transmembrane region" description="Helical" evidence="17">
    <location>
        <begin position="12"/>
        <end position="39"/>
    </location>
</feature>
<dbReference type="InterPro" id="IPR001516">
    <property type="entry name" value="Proton_antipo_N"/>
</dbReference>
<sequence length="540" mass="60272">MDWNIITLNGSSVIMTFLFDWMSLLFMGFVFIISSLVILYSDDYMHGDLNIVRFIMLVLMFVVSMMFLIISPNVISILLGWDGLGLVSYLLVIYYQNAKSYGAGMLTVLSNRIGDVALLMVIAWMINFGSWSFIYYLEFLSGSVEMELISFLVVLAAMTSSAQIPFSSWLPAAMAAPTPVSALVHSSTLVTAGVYLLIRFSPAFGHWLNVILLLVSGLTMFMAGLGANFEFDLKSIIALSTLSQLGLMIMAISIGLSGLAFFHLLTHALFKALLFMCAGGVIHSMGDSQDIRFMGGLSVYMPFTSSSLMVSNFALCGMPFLAGFYSSDFILEMFSMSYVNMFGFFLLFVSTGLTVCYSFRLFYFVLCGDFNFVPSYSMVETNHNMMFGMVGLLVMSIFGGGSLMWLICPTPSVICLPYYLKFLTLFVVFLGGWLGYEMASLAFSDSLFSMDSYGASSFAGSMWFMPFFSTYGVSFSPLEIGYSATSVFDSGWMEYFGGQGLYWVLFNLGKVNQWFQYNNLKVFLGFFVMWVIILMFILIY</sequence>
<dbReference type="EMBL" id="KY224703">
    <property type="protein sequence ID" value="AQP30347.1"/>
    <property type="molecule type" value="Genomic_DNA"/>
</dbReference>
<feature type="transmembrane region" description="Helical" evidence="17">
    <location>
        <begin position="77"/>
        <end position="96"/>
    </location>
</feature>
<name>A0A1S5VWL8_9NEOP</name>
<evidence type="ECO:0000313" key="21">
    <source>
        <dbReference type="EMBL" id="AQP30347.1"/>
    </source>
</evidence>
<evidence type="ECO:0000256" key="2">
    <source>
        <dbReference type="ARBA" id="ARBA00004448"/>
    </source>
</evidence>
<feature type="transmembrane region" description="Helical" evidence="17">
    <location>
        <begin position="385"/>
        <end position="406"/>
    </location>
</feature>